<keyword evidence="3 9" id="KW-0813">Transport</keyword>
<organism evidence="10 11">
    <name type="scientific">Nothobranchius furzeri</name>
    <name type="common">Turquoise killifish</name>
    <dbReference type="NCBI Taxonomy" id="105023"/>
    <lineage>
        <taxon>Eukaryota</taxon>
        <taxon>Metazoa</taxon>
        <taxon>Chordata</taxon>
        <taxon>Craniata</taxon>
        <taxon>Vertebrata</taxon>
        <taxon>Euteleostomi</taxon>
        <taxon>Actinopterygii</taxon>
        <taxon>Neopterygii</taxon>
        <taxon>Teleostei</taxon>
        <taxon>Neoteleostei</taxon>
        <taxon>Acanthomorphata</taxon>
        <taxon>Ovalentaria</taxon>
        <taxon>Atherinomorphae</taxon>
        <taxon>Cyprinodontiformes</taxon>
        <taxon>Nothobranchiidae</taxon>
        <taxon>Nothobranchius</taxon>
    </lineage>
</organism>
<evidence type="ECO:0000256" key="1">
    <source>
        <dbReference type="ARBA" id="ARBA00004141"/>
    </source>
</evidence>
<sequence length="839" mass="95752">MVFRSEEMCLVQLFLQSGSEYDCISELGELGLVEFRDLNPSVSSFQRRFASEIKRCDEMERILGYLLREIQKAKIAIPGEDDGPLAPPPRQVLEIMEQLQRLEMELCEVAKNKEKLQRNLRELTEYTHMLKITRTFIHSRSRYEEFPTVETGSVTGCTGMQRLGAKLGFISGLIQRVKVEAFERMLWRVCKGYTILSYTEVDESLADLDTGEIGKSVVFLISFWGDQIRQKVQKICDCYHCHLYPHPENDDERADVLDSLRIRIQDLNNVLHRTEDYLRQVLQKAAESAYSWVVQVKKMKAIYHILNLCSFDVTNKCLIAEVWCPVSDLTNLRGALEEGSRKGDATVPSFVNRIPSSDTPPTLLRTNKFTSGFQSIVEAYGVGDYREVSPAPYTIITFPFLFAVMFGDLGHGTVMSLFALWMVLMEKKQKKKRSGNEIWATFFSGRYIILMMGLFSIYTGLIYNDCFSKSLNIFGSGWSIKPMFANQHWTNKTVQSNSLLTLDPNVSGVFSGPYPFGIDPIWNMAVNRLSFLNSYKMKMSVIIGVIHMSFGVVLSVFNHLHFQQKFSVYLVFLPELLFLLCLFGYLVFMIVYKWLVFSARESSQAPSILIHFINMFVMQGNDITPLYPGQTGLQIFLLVVAMVSVPMLLLGKPLYLHWLYRGGKALRRRRGYERVRRVSEDDGSITSTCDDDEEEGVDGLTIREAPPKQFDFADVLLHQAIHTIEFCLGCISNTASYLRLWALSLAHAQLSEVLWAMVMRLGLRITTKVGVVFLVPVFGLFATLTVSILLVMEGLSAFLHALRLHWVEFQNKFYHGTGVKFLPFDFSHLPSVFEQDGLL</sequence>
<dbReference type="OrthoDB" id="10264220at2759"/>
<dbReference type="InterPro" id="IPR026028">
    <property type="entry name" value="V-type_ATPase_116kDa_su_euka"/>
</dbReference>
<dbReference type="GO" id="GO:0005886">
    <property type="term" value="C:plasma membrane"/>
    <property type="evidence" value="ECO:0007669"/>
    <property type="project" value="TreeGrafter"/>
</dbReference>
<feature type="transmembrane region" description="Helical" evidence="9">
    <location>
        <begin position="635"/>
        <end position="660"/>
    </location>
</feature>
<dbReference type="EMBL" id="JAAVVJ010000008">
    <property type="protein sequence ID" value="KAF7217016.1"/>
    <property type="molecule type" value="Genomic_DNA"/>
</dbReference>
<dbReference type="Proteomes" id="UP000822369">
    <property type="component" value="Chromosome 8"/>
</dbReference>
<feature type="transmembrane region" description="Helical" evidence="9">
    <location>
        <begin position="569"/>
        <end position="592"/>
    </location>
</feature>
<keyword evidence="6 9" id="KW-1133">Transmembrane helix</keyword>
<proteinExistence type="inferred from homology"/>
<feature type="transmembrane region" description="Helical" evidence="9">
    <location>
        <begin position="400"/>
        <end position="424"/>
    </location>
</feature>
<name>A0A9D3BQ80_NOTFU</name>
<keyword evidence="7 9" id="KW-0406">Ion transport</keyword>
<keyword evidence="5 9" id="KW-0375">Hydrogen ion transport</keyword>
<feature type="transmembrane region" description="Helical" evidence="9">
    <location>
        <begin position="445"/>
        <end position="463"/>
    </location>
</feature>
<gene>
    <name evidence="10" type="ORF">G4P62_001939</name>
</gene>
<reference evidence="10" key="1">
    <citation type="submission" date="2020-03" db="EMBL/GenBank/DDBJ databases">
        <title>Intra-Species Differences in Population Size shape Life History and Genome Evolution.</title>
        <authorList>
            <person name="Willemsen D."/>
            <person name="Cui R."/>
            <person name="Valenzano D.R."/>
        </authorList>
    </citation>
    <scope>NUCLEOTIDE SEQUENCE</scope>
    <source>
        <strain evidence="10">GRZ</strain>
        <tissue evidence="10">Whole</tissue>
    </source>
</reference>
<dbReference type="PANTHER" id="PTHR11629:SF71">
    <property type="entry name" value="V-TYPE PROTON ATPASE SUBUNIT A"/>
    <property type="match status" value="1"/>
</dbReference>
<feature type="transmembrane region" description="Helical" evidence="9">
    <location>
        <begin position="769"/>
        <end position="792"/>
    </location>
</feature>
<evidence type="ECO:0000256" key="2">
    <source>
        <dbReference type="ARBA" id="ARBA00009904"/>
    </source>
</evidence>
<dbReference type="InterPro" id="IPR002490">
    <property type="entry name" value="V-ATPase_116kDa_su"/>
</dbReference>
<evidence type="ECO:0000256" key="7">
    <source>
        <dbReference type="ARBA" id="ARBA00023065"/>
    </source>
</evidence>
<dbReference type="PIRSF" id="PIRSF001293">
    <property type="entry name" value="ATP6V0A1"/>
    <property type="match status" value="1"/>
</dbReference>
<dbReference type="OMA" id="DMMFGGR"/>
<dbReference type="PANTHER" id="PTHR11629">
    <property type="entry name" value="VACUOLAR PROTON ATPASES"/>
    <property type="match status" value="1"/>
</dbReference>
<evidence type="ECO:0000256" key="5">
    <source>
        <dbReference type="ARBA" id="ARBA00022781"/>
    </source>
</evidence>
<accession>A0A9D3BQ80</accession>
<feature type="transmembrane region" description="Helical" evidence="9">
    <location>
        <begin position="539"/>
        <end position="557"/>
    </location>
</feature>
<dbReference type="Pfam" id="PF01496">
    <property type="entry name" value="V_ATPase_I"/>
    <property type="match status" value="1"/>
</dbReference>
<comment type="function">
    <text evidence="9">Essential component of the vacuolar proton pump (V-ATPase), a multimeric enzyme that catalyzes the translocation of protons across the membranes. Required for assembly and activity of the V-ATPase.</text>
</comment>
<protein>
    <recommendedName>
        <fullName evidence="9">V-type proton ATPase subunit a</fullName>
    </recommendedName>
</protein>
<evidence type="ECO:0000313" key="10">
    <source>
        <dbReference type="EMBL" id="KAF7217016.1"/>
    </source>
</evidence>
<comment type="caution">
    <text evidence="10">The sequence shown here is derived from an EMBL/GenBank/DDBJ whole genome shotgun (WGS) entry which is preliminary data.</text>
</comment>
<dbReference type="GO" id="GO:0007035">
    <property type="term" value="P:vacuolar acidification"/>
    <property type="evidence" value="ECO:0007669"/>
    <property type="project" value="TreeGrafter"/>
</dbReference>
<evidence type="ECO:0000256" key="3">
    <source>
        <dbReference type="ARBA" id="ARBA00022448"/>
    </source>
</evidence>
<dbReference type="AlphaFoldDB" id="A0A9D3BQ80"/>
<evidence type="ECO:0000256" key="8">
    <source>
        <dbReference type="ARBA" id="ARBA00023136"/>
    </source>
</evidence>
<keyword evidence="8 9" id="KW-0472">Membrane</keyword>
<evidence type="ECO:0000256" key="6">
    <source>
        <dbReference type="ARBA" id="ARBA00022989"/>
    </source>
</evidence>
<evidence type="ECO:0000256" key="9">
    <source>
        <dbReference type="RuleBase" id="RU361189"/>
    </source>
</evidence>
<evidence type="ECO:0000256" key="4">
    <source>
        <dbReference type="ARBA" id="ARBA00022692"/>
    </source>
</evidence>
<dbReference type="GO" id="GO:0046961">
    <property type="term" value="F:proton-transporting ATPase activity, rotational mechanism"/>
    <property type="evidence" value="ECO:0007669"/>
    <property type="project" value="InterPro"/>
</dbReference>
<evidence type="ECO:0000313" key="11">
    <source>
        <dbReference type="Proteomes" id="UP000822369"/>
    </source>
</evidence>
<comment type="subcellular location">
    <subcellularLocation>
        <location evidence="1">Membrane</location>
        <topology evidence="1">Multi-pass membrane protein</topology>
    </subcellularLocation>
</comment>
<dbReference type="GO" id="GO:0000220">
    <property type="term" value="C:vacuolar proton-transporting V-type ATPase, V0 domain"/>
    <property type="evidence" value="ECO:0007669"/>
    <property type="project" value="InterPro"/>
</dbReference>
<keyword evidence="4 9" id="KW-0812">Transmembrane</keyword>
<comment type="similarity">
    <text evidence="2 9">Belongs to the V-ATPase 116 kDa subunit family.</text>
</comment>
<dbReference type="GO" id="GO:0051117">
    <property type="term" value="F:ATPase binding"/>
    <property type="evidence" value="ECO:0007669"/>
    <property type="project" value="TreeGrafter"/>
</dbReference>